<dbReference type="InterPro" id="IPR005467">
    <property type="entry name" value="His_kinase_dom"/>
</dbReference>
<dbReference type="InterPro" id="IPR000014">
    <property type="entry name" value="PAS"/>
</dbReference>
<dbReference type="InterPro" id="IPR035965">
    <property type="entry name" value="PAS-like_dom_sf"/>
</dbReference>
<dbReference type="InterPro" id="IPR003661">
    <property type="entry name" value="HisK_dim/P_dom"/>
</dbReference>
<dbReference type="SUPFAM" id="SSF47384">
    <property type="entry name" value="Homodimeric domain of signal transducing histidine kinase"/>
    <property type="match status" value="1"/>
</dbReference>
<dbReference type="InterPro" id="IPR003594">
    <property type="entry name" value="HATPase_dom"/>
</dbReference>
<dbReference type="Pfam" id="PF08448">
    <property type="entry name" value="PAS_4"/>
    <property type="match status" value="1"/>
</dbReference>
<dbReference type="InterPro" id="IPR036097">
    <property type="entry name" value="HisK_dim/P_sf"/>
</dbReference>
<dbReference type="CDD" id="cd00082">
    <property type="entry name" value="HisKA"/>
    <property type="match status" value="1"/>
</dbReference>
<dbReference type="CDD" id="cd00075">
    <property type="entry name" value="HATPase"/>
    <property type="match status" value="1"/>
</dbReference>
<sequence>MKGKLLQRFIEEAPVAVAMFDRDLRCLAASPRWLAEHKLDISIIGRRADEIYPSSAGLREFLGLALAGECVACPEVRRRLPDGSLRLTRIQMGPWRGEDGEIGGVVVFIEQVESAPDPRYEESALLARLAHQLRNPLATINLTIEMLEAAASPTGPEQAALARASRQGRRLARMVEDLAEFSLVSQEKIRLRKERFDLALLLTEAAGFAGGNITDKGVGLSLRLPETPLHVYGDRARLKQIIDSLLDNAVKFSDSGGRIDVEARSSGADAIVIVRDNGVGIPRDQLESIFEFSGEINRDHRQKSAGLGVSLALARQVLLLHGGGVEAHSDGPGKGSAFALRLPFHVD</sequence>
<dbReference type="AlphaFoldDB" id="A0AA48RDV1"/>
<dbReference type="InterPro" id="IPR004358">
    <property type="entry name" value="Sig_transdc_His_kin-like_C"/>
</dbReference>
<accession>A0AA48RDV1</accession>
<name>A0AA48RDV1_9ZZZZ</name>
<dbReference type="Pfam" id="PF02518">
    <property type="entry name" value="HATPase_c"/>
    <property type="match status" value="1"/>
</dbReference>
<dbReference type="SUPFAM" id="SSF55874">
    <property type="entry name" value="ATPase domain of HSP90 chaperone/DNA topoisomerase II/histidine kinase"/>
    <property type="match status" value="1"/>
</dbReference>
<dbReference type="PANTHER" id="PTHR43547:SF2">
    <property type="entry name" value="HYBRID SIGNAL TRANSDUCTION HISTIDINE KINASE C"/>
    <property type="match status" value="1"/>
</dbReference>
<dbReference type="Gene3D" id="3.30.450.20">
    <property type="entry name" value="PAS domain"/>
    <property type="match status" value="1"/>
</dbReference>
<evidence type="ECO:0000259" key="2">
    <source>
        <dbReference type="PROSITE" id="PS50109"/>
    </source>
</evidence>
<evidence type="ECO:0000256" key="1">
    <source>
        <dbReference type="ARBA" id="ARBA00022553"/>
    </source>
</evidence>
<reference evidence="3" key="1">
    <citation type="submission" date="2023-07" db="EMBL/GenBank/DDBJ databases">
        <authorList>
            <person name="Pelsma A.J. K."/>
        </authorList>
    </citation>
    <scope>NUCLEOTIDE SEQUENCE</scope>
</reference>
<dbReference type="Gene3D" id="1.10.287.130">
    <property type="match status" value="1"/>
</dbReference>
<dbReference type="PRINTS" id="PR00344">
    <property type="entry name" value="BCTRLSENSOR"/>
</dbReference>
<proteinExistence type="predicted"/>
<keyword evidence="1" id="KW-0597">Phosphoprotein</keyword>
<protein>
    <recommendedName>
        <fullName evidence="2">Histidine kinase domain-containing protein</fullName>
    </recommendedName>
</protein>
<dbReference type="InterPro" id="IPR036890">
    <property type="entry name" value="HATPase_C_sf"/>
</dbReference>
<dbReference type="Pfam" id="PF00512">
    <property type="entry name" value="HisKA"/>
    <property type="match status" value="1"/>
</dbReference>
<dbReference type="SMART" id="SM00387">
    <property type="entry name" value="HATPase_c"/>
    <property type="match status" value="1"/>
</dbReference>
<dbReference type="Gene3D" id="3.30.565.10">
    <property type="entry name" value="Histidine kinase-like ATPase, C-terminal domain"/>
    <property type="match status" value="1"/>
</dbReference>
<dbReference type="InterPro" id="IPR013656">
    <property type="entry name" value="PAS_4"/>
</dbReference>
<dbReference type="SUPFAM" id="SSF55785">
    <property type="entry name" value="PYP-like sensor domain (PAS domain)"/>
    <property type="match status" value="1"/>
</dbReference>
<dbReference type="PROSITE" id="PS50109">
    <property type="entry name" value="HIS_KIN"/>
    <property type="match status" value="1"/>
</dbReference>
<dbReference type="SMART" id="SM00388">
    <property type="entry name" value="HisKA"/>
    <property type="match status" value="1"/>
</dbReference>
<dbReference type="EMBL" id="OY288114">
    <property type="protein sequence ID" value="CAJ0874686.1"/>
    <property type="molecule type" value="Genomic_DNA"/>
</dbReference>
<dbReference type="GO" id="GO:0000155">
    <property type="term" value="F:phosphorelay sensor kinase activity"/>
    <property type="evidence" value="ECO:0007669"/>
    <property type="project" value="InterPro"/>
</dbReference>
<organism evidence="3">
    <name type="scientific">freshwater sediment metagenome</name>
    <dbReference type="NCBI Taxonomy" id="556182"/>
    <lineage>
        <taxon>unclassified sequences</taxon>
        <taxon>metagenomes</taxon>
        <taxon>ecological metagenomes</taxon>
    </lineage>
</organism>
<evidence type="ECO:0000313" key="3">
    <source>
        <dbReference type="EMBL" id="CAJ0874686.1"/>
    </source>
</evidence>
<feature type="domain" description="Histidine kinase" evidence="2">
    <location>
        <begin position="128"/>
        <end position="346"/>
    </location>
</feature>
<gene>
    <name evidence="3" type="ORF">AMST5_02625</name>
</gene>
<dbReference type="CDD" id="cd00130">
    <property type="entry name" value="PAS"/>
    <property type="match status" value="1"/>
</dbReference>
<dbReference type="PANTHER" id="PTHR43547">
    <property type="entry name" value="TWO-COMPONENT HISTIDINE KINASE"/>
    <property type="match status" value="1"/>
</dbReference>